<dbReference type="Proteomes" id="UP000198942">
    <property type="component" value="Unassembled WGS sequence"/>
</dbReference>
<name>A0A1H8NWR4_9SPHI</name>
<evidence type="ECO:0000313" key="2">
    <source>
        <dbReference type="Proteomes" id="UP000198942"/>
    </source>
</evidence>
<dbReference type="STRING" id="551995.SAMN05192574_107121"/>
<dbReference type="EMBL" id="FOCL01000007">
    <property type="protein sequence ID" value="SEO33793.1"/>
    <property type="molecule type" value="Genomic_DNA"/>
</dbReference>
<proteinExistence type="predicted"/>
<protein>
    <submittedName>
        <fullName evidence="1">Uncharacterized protein</fullName>
    </submittedName>
</protein>
<reference evidence="2" key="1">
    <citation type="submission" date="2016-10" db="EMBL/GenBank/DDBJ databases">
        <authorList>
            <person name="Varghese N."/>
            <person name="Submissions S."/>
        </authorList>
    </citation>
    <scope>NUCLEOTIDE SEQUENCE [LARGE SCALE GENOMIC DNA]</scope>
    <source>
        <strain evidence="2">Gh-48</strain>
    </source>
</reference>
<gene>
    <name evidence="1" type="ORF">SAMN05192574_107121</name>
</gene>
<dbReference type="AlphaFoldDB" id="A0A1H8NWR4"/>
<keyword evidence="2" id="KW-1185">Reference proteome</keyword>
<organism evidence="1 2">
    <name type="scientific">Mucilaginibacter gossypiicola</name>
    <dbReference type="NCBI Taxonomy" id="551995"/>
    <lineage>
        <taxon>Bacteria</taxon>
        <taxon>Pseudomonadati</taxon>
        <taxon>Bacteroidota</taxon>
        <taxon>Sphingobacteriia</taxon>
        <taxon>Sphingobacteriales</taxon>
        <taxon>Sphingobacteriaceae</taxon>
        <taxon>Mucilaginibacter</taxon>
    </lineage>
</organism>
<accession>A0A1H8NWR4</accession>
<evidence type="ECO:0000313" key="1">
    <source>
        <dbReference type="EMBL" id="SEO33793.1"/>
    </source>
</evidence>
<sequence length="53" mass="6049">MDCFMNLIYAIITRSYNFAVIEQSIANRGNLLLQLNGRGAGFLAKYYKPLSKF</sequence>